<dbReference type="Proteomes" id="UP000247409">
    <property type="component" value="Unassembled WGS sequence"/>
</dbReference>
<name>A0A2V3ID07_9FLOR</name>
<dbReference type="Gene3D" id="3.40.50.12660">
    <property type="match status" value="1"/>
</dbReference>
<gene>
    <name evidence="1" type="ORF">BWQ96_10315</name>
</gene>
<dbReference type="EMBL" id="NBIV01000391">
    <property type="protein sequence ID" value="PXF39964.1"/>
    <property type="molecule type" value="Genomic_DNA"/>
</dbReference>
<sequence length="117" mass="12877">MVQDTPDDEIETGFDQCIMLADFMPKQAFDDKGRLPSFRGVEPILDDIIYNQLVRALPEGAKITAIVDACEIFHMTTNLLAGVSYSAALRIVNSLQICLLPSEAQMGKGRFTRALGL</sequence>
<accession>A0A2V3ID07</accession>
<dbReference type="OrthoDB" id="3223806at2759"/>
<keyword evidence="2" id="KW-1185">Reference proteome</keyword>
<organism evidence="1 2">
    <name type="scientific">Gracilariopsis chorda</name>
    <dbReference type="NCBI Taxonomy" id="448386"/>
    <lineage>
        <taxon>Eukaryota</taxon>
        <taxon>Rhodophyta</taxon>
        <taxon>Florideophyceae</taxon>
        <taxon>Rhodymeniophycidae</taxon>
        <taxon>Gracilariales</taxon>
        <taxon>Gracilariaceae</taxon>
        <taxon>Gracilariopsis</taxon>
    </lineage>
</organism>
<dbReference type="AlphaFoldDB" id="A0A2V3ID07"/>
<reference evidence="1 2" key="1">
    <citation type="journal article" date="2018" name="Mol. Biol. Evol.">
        <title>Analysis of the draft genome of the red seaweed Gracilariopsis chorda provides insights into genome size evolution in Rhodophyta.</title>
        <authorList>
            <person name="Lee J."/>
            <person name="Yang E.C."/>
            <person name="Graf L."/>
            <person name="Yang J.H."/>
            <person name="Qiu H."/>
            <person name="Zel Zion U."/>
            <person name="Chan C.X."/>
            <person name="Stephens T.G."/>
            <person name="Weber A.P.M."/>
            <person name="Boo G.H."/>
            <person name="Boo S.M."/>
            <person name="Kim K.M."/>
            <person name="Shin Y."/>
            <person name="Jung M."/>
            <person name="Lee S.J."/>
            <person name="Yim H.S."/>
            <person name="Lee J.H."/>
            <person name="Bhattacharya D."/>
            <person name="Yoon H.S."/>
        </authorList>
    </citation>
    <scope>NUCLEOTIDE SEQUENCE [LARGE SCALE GENOMIC DNA]</scope>
    <source>
        <strain evidence="1 2">SKKU-2015</strain>
        <tissue evidence="1">Whole body</tissue>
    </source>
</reference>
<evidence type="ECO:0000313" key="2">
    <source>
        <dbReference type="Proteomes" id="UP000247409"/>
    </source>
</evidence>
<protein>
    <submittedName>
        <fullName evidence="1">Uncharacterized protein</fullName>
    </submittedName>
</protein>
<comment type="caution">
    <text evidence="1">The sequence shown here is derived from an EMBL/GenBank/DDBJ whole genome shotgun (WGS) entry which is preliminary data.</text>
</comment>
<evidence type="ECO:0000313" key="1">
    <source>
        <dbReference type="EMBL" id="PXF39964.1"/>
    </source>
</evidence>
<proteinExistence type="predicted"/>